<name>A0A140L1I5_9FIRM</name>
<protein>
    <recommendedName>
        <fullName evidence="1">Glycosyltransferase 2-like domain-containing protein</fullName>
    </recommendedName>
</protein>
<evidence type="ECO:0000313" key="3">
    <source>
        <dbReference type="Proteomes" id="UP000070456"/>
    </source>
</evidence>
<dbReference type="EMBL" id="LOEE01000055">
    <property type="protein sequence ID" value="KXG74410.1"/>
    <property type="molecule type" value="Genomic_DNA"/>
</dbReference>
<dbReference type="RefSeq" id="WP_068557234.1">
    <property type="nucleotide sequence ID" value="NZ_LOEE01000055.1"/>
</dbReference>
<organism evidence="2 3">
    <name type="scientific">Thermotalea metallivorans</name>
    <dbReference type="NCBI Taxonomy" id="520762"/>
    <lineage>
        <taxon>Bacteria</taxon>
        <taxon>Bacillati</taxon>
        <taxon>Bacillota</taxon>
        <taxon>Clostridia</taxon>
        <taxon>Peptostreptococcales</taxon>
        <taxon>Thermotaleaceae</taxon>
        <taxon>Thermotalea</taxon>
    </lineage>
</organism>
<comment type="caution">
    <text evidence="2">The sequence shown here is derived from an EMBL/GenBank/DDBJ whole genome shotgun (WGS) entry which is preliminary data.</text>
</comment>
<reference evidence="2 3" key="1">
    <citation type="submission" date="2015-12" db="EMBL/GenBank/DDBJ databases">
        <title>Draft genome sequence of the thermoanaerobe Thermotalea metallivorans, an isolate from the runoff channel of the Great Artesian Basin, Australia.</title>
        <authorList>
            <person name="Patel B.K."/>
        </authorList>
    </citation>
    <scope>NUCLEOTIDE SEQUENCE [LARGE SCALE GENOMIC DNA]</scope>
    <source>
        <strain evidence="2 3">B2-1</strain>
    </source>
</reference>
<dbReference type="Pfam" id="PF00535">
    <property type="entry name" value="Glycos_transf_2"/>
    <property type="match status" value="1"/>
</dbReference>
<dbReference type="InterPro" id="IPR001173">
    <property type="entry name" value="Glyco_trans_2-like"/>
</dbReference>
<proteinExistence type="predicted"/>
<dbReference type="AlphaFoldDB" id="A0A140L1I5"/>
<dbReference type="Gene3D" id="3.90.550.10">
    <property type="entry name" value="Spore Coat Polysaccharide Biosynthesis Protein SpsA, Chain A"/>
    <property type="match status" value="2"/>
</dbReference>
<dbReference type="Proteomes" id="UP000070456">
    <property type="component" value="Unassembled WGS sequence"/>
</dbReference>
<accession>A0A140L1I5</accession>
<dbReference type="STRING" id="520762.AN619_23930"/>
<evidence type="ECO:0000259" key="1">
    <source>
        <dbReference type="Pfam" id="PF00535"/>
    </source>
</evidence>
<dbReference type="PATRIC" id="fig|520762.4.peg.2637"/>
<dbReference type="PANTHER" id="PTHR43630:SF2">
    <property type="entry name" value="GLYCOSYLTRANSFERASE"/>
    <property type="match status" value="1"/>
</dbReference>
<evidence type="ECO:0000313" key="2">
    <source>
        <dbReference type="EMBL" id="KXG74410.1"/>
    </source>
</evidence>
<dbReference type="SUPFAM" id="SSF53448">
    <property type="entry name" value="Nucleotide-diphospho-sugar transferases"/>
    <property type="match status" value="2"/>
</dbReference>
<feature type="domain" description="Glycosyltransferase 2-like" evidence="1">
    <location>
        <begin position="439"/>
        <end position="579"/>
    </location>
</feature>
<keyword evidence="3" id="KW-1185">Reference proteome</keyword>
<dbReference type="InterPro" id="IPR029044">
    <property type="entry name" value="Nucleotide-diphossugar_trans"/>
</dbReference>
<dbReference type="PANTHER" id="PTHR43630">
    <property type="entry name" value="POLY-BETA-1,6-N-ACETYL-D-GLUCOSAMINE SYNTHASE"/>
    <property type="match status" value="1"/>
</dbReference>
<sequence length="664" mass="78483">MEKKVRVLVGSPVRQRPEILREFLTSLASLHKEGLEIHFYFVDDNDCRESTLLLENFYKVVDGTVKIQAGERIDTYVCNEETHHWKEHLIWKVAAYKNAMIKYCMDQDYDYLFLVDSDIVLHPKTLKHLVETEKDIIAEVFWTKWYPDSPELPQVWLQDQYTLTEEIKGRGSVQDRESAKDLRFLEKLKQPGVYAVGGLGACTLISRKALKAGVNYNKIYNISFWGEDRHFCIRAAALGFQLYADTHYPPYHIYRQQDLEGVEAYKKQFEGNENRKWVAWHRPMADTKEVIDVIKDFVISYLSCDYRIATGFEGLAHVSSSYARKLFARQKEILDYQIKHGLVCEALPLDVDVSRFDPISGKAEANLSFALKIKGKEKMERRFTANLHLVHADQKKWIVEFMAFKNDRGESLLGFSLIDLLEEKIRIDKDRNNKLTLAMLVRNEANKFLKQTLTHAARYIDKAIILDDGSTDNTVQVCRETLKRIPLKIISNGQSNFHNEILLRKQLWDLTVATRPDWILCLDADEIFEDRIIDHIDQLMNQSSFDYYGFRLYDLWDETHYREDAYWQAHFHYKIFFIRYQPNYQYTWHETPQHCGRFPNNIHLLNGCDCHIRLKHYGWANEALRLEKYKRYMTLDPEGKYGDIRQYQSILDERPRLIKFEERE</sequence>
<gene>
    <name evidence="2" type="ORF">AN619_23930</name>
</gene>